<keyword evidence="4" id="KW-0413">Isomerase</keyword>
<dbReference type="SUPFAM" id="SSF50891">
    <property type="entry name" value="Cyclophilin-like"/>
    <property type="match status" value="1"/>
</dbReference>
<dbReference type="Pfam" id="PF00160">
    <property type="entry name" value="Pro_isomerase"/>
    <property type="match status" value="1"/>
</dbReference>
<dbReference type="PANTHER" id="PTHR11071">
    <property type="entry name" value="PEPTIDYL-PROLYL CIS-TRANS ISOMERASE"/>
    <property type="match status" value="1"/>
</dbReference>
<feature type="compositionally biased region" description="Low complexity" evidence="5">
    <location>
        <begin position="314"/>
        <end position="328"/>
    </location>
</feature>
<feature type="compositionally biased region" description="Basic and acidic residues" evidence="5">
    <location>
        <begin position="188"/>
        <end position="208"/>
    </location>
</feature>
<evidence type="ECO:0000256" key="1">
    <source>
        <dbReference type="ARBA" id="ARBA00000971"/>
    </source>
</evidence>
<dbReference type="AlphaFoldDB" id="A0A914YV24"/>
<dbReference type="InterPro" id="IPR029000">
    <property type="entry name" value="Cyclophilin-like_dom_sf"/>
</dbReference>
<dbReference type="Gene3D" id="2.40.100.10">
    <property type="entry name" value="Cyclophilin-like"/>
    <property type="match status" value="1"/>
</dbReference>
<evidence type="ECO:0000256" key="3">
    <source>
        <dbReference type="ARBA" id="ARBA00023110"/>
    </source>
</evidence>
<dbReference type="PRINTS" id="PR00153">
    <property type="entry name" value="CSAPPISMRASE"/>
</dbReference>
<accession>A0A914YV24</accession>
<dbReference type="PROSITE" id="PS50072">
    <property type="entry name" value="CSA_PPIASE_2"/>
    <property type="match status" value="1"/>
</dbReference>
<evidence type="ECO:0000256" key="2">
    <source>
        <dbReference type="ARBA" id="ARBA00013194"/>
    </source>
</evidence>
<dbReference type="GO" id="GO:0016018">
    <property type="term" value="F:cyclosporin A binding"/>
    <property type="evidence" value="ECO:0007669"/>
    <property type="project" value="TreeGrafter"/>
</dbReference>
<name>A0A914YV24_9BILA</name>
<keyword evidence="7" id="KW-1185">Reference proteome</keyword>
<dbReference type="GO" id="GO:0003755">
    <property type="term" value="F:peptidyl-prolyl cis-trans isomerase activity"/>
    <property type="evidence" value="ECO:0007669"/>
    <property type="project" value="UniProtKB-KW"/>
</dbReference>
<dbReference type="GO" id="GO:0006457">
    <property type="term" value="P:protein folding"/>
    <property type="evidence" value="ECO:0007669"/>
    <property type="project" value="InterPro"/>
</dbReference>
<dbReference type="PANTHER" id="PTHR11071:SF561">
    <property type="entry name" value="PEPTIDYL-PROLYL CIS-TRANS ISOMERASE D-RELATED"/>
    <property type="match status" value="1"/>
</dbReference>
<dbReference type="FunFam" id="2.40.100.10:FF:000025">
    <property type="entry name" value="Peptidyl-prolyl cis-trans isomerase CYP19-2"/>
    <property type="match status" value="1"/>
</dbReference>
<dbReference type="WBParaSite" id="PSU_v2.g3518.t1">
    <property type="protein sequence ID" value="PSU_v2.g3518.t1"/>
    <property type="gene ID" value="PSU_v2.g3518"/>
</dbReference>
<evidence type="ECO:0000313" key="7">
    <source>
        <dbReference type="Proteomes" id="UP000887577"/>
    </source>
</evidence>
<reference evidence="8" key="1">
    <citation type="submission" date="2022-11" db="UniProtKB">
        <authorList>
            <consortium name="WormBaseParasite"/>
        </authorList>
    </citation>
    <scope>IDENTIFICATION</scope>
</reference>
<feature type="region of interest" description="Disordered" evidence="5">
    <location>
        <begin position="180"/>
        <end position="255"/>
    </location>
</feature>
<dbReference type="GO" id="GO:0005737">
    <property type="term" value="C:cytoplasm"/>
    <property type="evidence" value="ECO:0007669"/>
    <property type="project" value="TreeGrafter"/>
</dbReference>
<dbReference type="InterPro" id="IPR020892">
    <property type="entry name" value="Cyclophilin-type_PPIase_CS"/>
</dbReference>
<dbReference type="Proteomes" id="UP000887577">
    <property type="component" value="Unplaced"/>
</dbReference>
<protein>
    <recommendedName>
        <fullName evidence="2">peptidylprolyl isomerase</fullName>
        <ecNumber evidence="2">5.2.1.8</ecNumber>
    </recommendedName>
</protein>
<dbReference type="PROSITE" id="PS00170">
    <property type="entry name" value="CSA_PPIASE_1"/>
    <property type="match status" value="1"/>
</dbReference>
<evidence type="ECO:0000256" key="5">
    <source>
        <dbReference type="SAM" id="MobiDB-lite"/>
    </source>
</evidence>
<evidence type="ECO:0000313" key="8">
    <source>
        <dbReference type="WBParaSite" id="PSU_v2.g3518.t1"/>
    </source>
</evidence>
<feature type="domain" description="PPIase cyclophilin-type" evidence="6">
    <location>
        <begin position="11"/>
        <end position="172"/>
    </location>
</feature>
<comment type="catalytic activity">
    <reaction evidence="1">
        <text>[protein]-peptidylproline (omega=180) = [protein]-peptidylproline (omega=0)</text>
        <dbReference type="Rhea" id="RHEA:16237"/>
        <dbReference type="Rhea" id="RHEA-COMP:10747"/>
        <dbReference type="Rhea" id="RHEA-COMP:10748"/>
        <dbReference type="ChEBI" id="CHEBI:83833"/>
        <dbReference type="ChEBI" id="CHEBI:83834"/>
        <dbReference type="EC" id="5.2.1.8"/>
    </reaction>
</comment>
<evidence type="ECO:0000259" key="6">
    <source>
        <dbReference type="PROSITE" id="PS50072"/>
    </source>
</evidence>
<proteinExistence type="predicted"/>
<feature type="region of interest" description="Disordered" evidence="5">
    <location>
        <begin position="298"/>
        <end position="354"/>
    </location>
</feature>
<sequence>MSTDLDEQRCYMDISIDGKEQGRIVFKLFNRIVPHTCYNFMQLCEGSEKLGSTTGKKLCYQGSTFHRVVNGFMIQGGDLGSGGESYNGGTFKDENFDIKHDKSYILSMANCGPDTNGSQFFITTQPNPELDGKHVAFGEVIDGIDVVCCIEKLKVGKNNRPMADVVITKCGRLILVEKEKRRDKHRSKSEEKAVKRREKKESKKEKDQYFSSIKPEDLPELPPTRNFLDRGSPKRDMVRSERSPRHSSSRRRYDYDGIKVKGRGIARYCPTDSSDLPHWSYEERRKISQKDAAEIIANEKKIAEVGRKRKSVRKSPSSRENSVESVSNKRPSTSGGGRNDDEDTSNIVAEHIRM</sequence>
<feature type="compositionally biased region" description="Basic and acidic residues" evidence="5">
    <location>
        <begin position="227"/>
        <end position="244"/>
    </location>
</feature>
<organism evidence="7 8">
    <name type="scientific">Panagrolaimus superbus</name>
    <dbReference type="NCBI Taxonomy" id="310955"/>
    <lineage>
        <taxon>Eukaryota</taxon>
        <taxon>Metazoa</taxon>
        <taxon>Ecdysozoa</taxon>
        <taxon>Nematoda</taxon>
        <taxon>Chromadorea</taxon>
        <taxon>Rhabditida</taxon>
        <taxon>Tylenchina</taxon>
        <taxon>Panagrolaimomorpha</taxon>
        <taxon>Panagrolaimoidea</taxon>
        <taxon>Panagrolaimidae</taxon>
        <taxon>Panagrolaimus</taxon>
    </lineage>
</organism>
<dbReference type="InterPro" id="IPR002130">
    <property type="entry name" value="Cyclophilin-type_PPIase_dom"/>
</dbReference>
<keyword evidence="3" id="KW-0697">Rotamase</keyword>
<evidence type="ECO:0000256" key="4">
    <source>
        <dbReference type="ARBA" id="ARBA00023235"/>
    </source>
</evidence>
<dbReference type="EC" id="5.2.1.8" evidence="2"/>